<comment type="catalytic activity">
    <reaction evidence="3 4">
        <text>[thioredoxin]-disulfide + L-methionine + H2O = L-methionine (S)-S-oxide + [thioredoxin]-dithiol</text>
        <dbReference type="Rhea" id="RHEA:19993"/>
        <dbReference type="Rhea" id="RHEA-COMP:10698"/>
        <dbReference type="Rhea" id="RHEA-COMP:10700"/>
        <dbReference type="ChEBI" id="CHEBI:15377"/>
        <dbReference type="ChEBI" id="CHEBI:29950"/>
        <dbReference type="ChEBI" id="CHEBI:50058"/>
        <dbReference type="ChEBI" id="CHEBI:57844"/>
        <dbReference type="ChEBI" id="CHEBI:58772"/>
        <dbReference type="EC" id="1.8.4.11"/>
    </reaction>
</comment>
<dbReference type="InterPro" id="IPR002569">
    <property type="entry name" value="Met_Sox_Rdtase_MsrA_dom"/>
</dbReference>
<sequence>MQVSRRKHSEGMNMSQSIVLGGGCFWCMEAVFRDMAGILSIAPGYAGGHTAEPTYKQVCTGQTGHAEVIRLEFDPSVIGYEDVLRIFFTLHNPTTLNRQGDDIGTQYRSAIFYADDVQKNAALTVKAEIEKANLWDAPIVTEIVPLETFWPAEAMHFDYYERNPNTGYCQAVIAPKVAKARKLYASRFKRAGV</sequence>
<evidence type="ECO:0000313" key="7">
    <source>
        <dbReference type="Proteomes" id="UP001065047"/>
    </source>
</evidence>
<feature type="domain" description="Peptide methionine sulphoxide reductase MsrA" evidence="5">
    <location>
        <begin position="18"/>
        <end position="170"/>
    </location>
</feature>
<dbReference type="PROSITE" id="PS51257">
    <property type="entry name" value="PROKAR_LIPOPROTEIN"/>
    <property type="match status" value="1"/>
</dbReference>
<evidence type="ECO:0000256" key="1">
    <source>
        <dbReference type="ARBA" id="ARBA00023002"/>
    </source>
</evidence>
<evidence type="ECO:0000256" key="3">
    <source>
        <dbReference type="ARBA" id="ARBA00048782"/>
    </source>
</evidence>
<dbReference type="PANTHER" id="PTHR43774">
    <property type="entry name" value="PEPTIDE METHIONINE SULFOXIDE REDUCTASE"/>
    <property type="match status" value="1"/>
</dbReference>
<dbReference type="NCBIfam" id="TIGR00401">
    <property type="entry name" value="msrA"/>
    <property type="match status" value="1"/>
</dbReference>
<name>A0ABQ0PTG7_9PROT</name>
<comment type="caution">
    <text evidence="6">The sequence shown here is derived from an EMBL/GenBank/DDBJ whole genome shotgun (WGS) entry which is preliminary data.</text>
</comment>
<keyword evidence="1 4" id="KW-0560">Oxidoreductase</keyword>
<evidence type="ECO:0000259" key="5">
    <source>
        <dbReference type="Pfam" id="PF01625"/>
    </source>
</evidence>
<proteinExistence type="inferred from homology"/>
<keyword evidence="7" id="KW-1185">Reference proteome</keyword>
<protein>
    <recommendedName>
        <fullName evidence="4">Peptide methionine sulfoxide reductase MsrA</fullName>
        <shortName evidence="4">Protein-methionine-S-oxide reductase</shortName>
        <ecNumber evidence="4">1.8.4.11</ecNumber>
    </recommendedName>
    <alternativeName>
        <fullName evidence="4">Peptide-methionine (S)-S-oxide reductase</fullName>
        <shortName evidence="4">Peptide Met(O) reductase</shortName>
    </alternativeName>
</protein>
<feature type="active site" evidence="4">
    <location>
        <position position="24"/>
    </location>
</feature>
<dbReference type="InterPro" id="IPR036509">
    <property type="entry name" value="Met_Sox_Rdtase_MsrA_sf"/>
</dbReference>
<dbReference type="EMBL" id="BAPF01000029">
    <property type="protein sequence ID" value="GBQ80842.1"/>
    <property type="molecule type" value="Genomic_DNA"/>
</dbReference>
<comment type="function">
    <text evidence="4">Has an important function as a repair enzyme for proteins that have been inactivated by oxidation. Catalyzes the reversible oxidation-reduction of methionine sulfoxide in proteins to methionine.</text>
</comment>
<comment type="catalytic activity">
    <reaction evidence="2 4">
        <text>L-methionyl-[protein] + [thioredoxin]-disulfide + H2O = L-methionyl-(S)-S-oxide-[protein] + [thioredoxin]-dithiol</text>
        <dbReference type="Rhea" id="RHEA:14217"/>
        <dbReference type="Rhea" id="RHEA-COMP:10698"/>
        <dbReference type="Rhea" id="RHEA-COMP:10700"/>
        <dbReference type="Rhea" id="RHEA-COMP:12313"/>
        <dbReference type="Rhea" id="RHEA-COMP:12315"/>
        <dbReference type="ChEBI" id="CHEBI:15377"/>
        <dbReference type="ChEBI" id="CHEBI:16044"/>
        <dbReference type="ChEBI" id="CHEBI:29950"/>
        <dbReference type="ChEBI" id="CHEBI:44120"/>
        <dbReference type="ChEBI" id="CHEBI:50058"/>
        <dbReference type="EC" id="1.8.4.11"/>
    </reaction>
</comment>
<dbReference type="SUPFAM" id="SSF55068">
    <property type="entry name" value="Peptide methionine sulfoxide reductase"/>
    <property type="match status" value="1"/>
</dbReference>
<dbReference type="EC" id="1.8.4.11" evidence="4"/>
<dbReference type="Pfam" id="PF01625">
    <property type="entry name" value="PMSR"/>
    <property type="match status" value="1"/>
</dbReference>
<evidence type="ECO:0000313" key="6">
    <source>
        <dbReference type="EMBL" id="GBQ80842.1"/>
    </source>
</evidence>
<gene>
    <name evidence="4" type="primary">msrA</name>
    <name evidence="6" type="ORF">AA14337_1847</name>
</gene>
<dbReference type="Gene3D" id="3.30.1060.10">
    <property type="entry name" value="Peptide methionine sulphoxide reductase MsrA"/>
    <property type="match status" value="1"/>
</dbReference>
<dbReference type="HAMAP" id="MF_01401">
    <property type="entry name" value="MsrA"/>
    <property type="match status" value="1"/>
</dbReference>
<reference evidence="6" key="1">
    <citation type="submission" date="2013-04" db="EMBL/GenBank/DDBJ databases">
        <title>The genome sequencing project of 58 acetic acid bacteria.</title>
        <authorList>
            <person name="Okamoto-Kainuma A."/>
            <person name="Ishikawa M."/>
            <person name="Umino S."/>
            <person name="Koizumi Y."/>
            <person name="Shiwa Y."/>
            <person name="Yoshikawa H."/>
            <person name="Matsutani M."/>
            <person name="Matsushita K."/>
        </authorList>
    </citation>
    <scope>NUCLEOTIDE SEQUENCE</scope>
    <source>
        <strain evidence="6">DSM 14337</strain>
    </source>
</reference>
<comment type="similarity">
    <text evidence="4">Belongs to the MsrA Met sulfoxide reductase family.</text>
</comment>
<organism evidence="6 7">
    <name type="scientific">Acetobacter malorum DSM 14337</name>
    <dbReference type="NCBI Taxonomy" id="1307910"/>
    <lineage>
        <taxon>Bacteria</taxon>
        <taxon>Pseudomonadati</taxon>
        <taxon>Pseudomonadota</taxon>
        <taxon>Alphaproteobacteria</taxon>
        <taxon>Acetobacterales</taxon>
        <taxon>Acetobacteraceae</taxon>
        <taxon>Acetobacter</taxon>
    </lineage>
</organism>
<accession>A0ABQ0PTG7</accession>
<evidence type="ECO:0000256" key="2">
    <source>
        <dbReference type="ARBA" id="ARBA00047806"/>
    </source>
</evidence>
<dbReference type="PANTHER" id="PTHR43774:SF1">
    <property type="entry name" value="PEPTIDE METHIONINE SULFOXIDE REDUCTASE MSRA 2"/>
    <property type="match status" value="1"/>
</dbReference>
<dbReference type="Proteomes" id="UP001065047">
    <property type="component" value="Unassembled WGS sequence"/>
</dbReference>
<evidence type="ECO:0000256" key="4">
    <source>
        <dbReference type="HAMAP-Rule" id="MF_01401"/>
    </source>
</evidence>